<keyword evidence="1" id="KW-0472">Membrane</keyword>
<evidence type="ECO:0000256" key="1">
    <source>
        <dbReference type="SAM" id="Phobius"/>
    </source>
</evidence>
<evidence type="ECO:0008006" key="3">
    <source>
        <dbReference type="Google" id="ProtNLM"/>
    </source>
</evidence>
<dbReference type="PANTHER" id="PTHR11328">
    <property type="entry name" value="MAJOR FACILITATOR SUPERFAMILY DOMAIN-CONTAINING PROTEIN"/>
    <property type="match status" value="1"/>
</dbReference>
<reference evidence="2" key="1">
    <citation type="journal article" date="2014" name="Front. Microbiol.">
        <title>High frequency of phylogenetically diverse reductive dehalogenase-homologous genes in deep subseafloor sedimentary metagenomes.</title>
        <authorList>
            <person name="Kawai M."/>
            <person name="Futagami T."/>
            <person name="Toyoda A."/>
            <person name="Takaki Y."/>
            <person name="Nishi S."/>
            <person name="Hori S."/>
            <person name="Arai W."/>
            <person name="Tsubouchi T."/>
            <person name="Morono Y."/>
            <person name="Uchiyama I."/>
            <person name="Ito T."/>
            <person name="Fujiyama A."/>
            <person name="Inagaki F."/>
            <person name="Takami H."/>
        </authorList>
    </citation>
    <scope>NUCLEOTIDE SEQUENCE</scope>
    <source>
        <strain evidence="2">Expedition CK06-06</strain>
    </source>
</reference>
<comment type="caution">
    <text evidence="2">The sequence shown here is derived from an EMBL/GenBank/DDBJ whole genome shotgun (WGS) entry which is preliminary data.</text>
</comment>
<dbReference type="PANTHER" id="PTHR11328:SF24">
    <property type="entry name" value="MAJOR FACILITATOR SUPERFAMILY (MFS) PROFILE DOMAIN-CONTAINING PROTEIN"/>
    <property type="match status" value="1"/>
</dbReference>
<dbReference type="Pfam" id="PF13347">
    <property type="entry name" value="MFS_2"/>
    <property type="match status" value="1"/>
</dbReference>
<gene>
    <name evidence="2" type="ORF">S01H4_20910</name>
</gene>
<organism evidence="2">
    <name type="scientific">marine sediment metagenome</name>
    <dbReference type="NCBI Taxonomy" id="412755"/>
    <lineage>
        <taxon>unclassified sequences</taxon>
        <taxon>metagenomes</taxon>
        <taxon>ecological metagenomes</taxon>
    </lineage>
</organism>
<dbReference type="EMBL" id="BART01009436">
    <property type="protein sequence ID" value="GAG68371.1"/>
    <property type="molecule type" value="Genomic_DNA"/>
</dbReference>
<dbReference type="AlphaFoldDB" id="X1B8Q0"/>
<dbReference type="GO" id="GO:0005886">
    <property type="term" value="C:plasma membrane"/>
    <property type="evidence" value="ECO:0007669"/>
    <property type="project" value="TreeGrafter"/>
</dbReference>
<dbReference type="InterPro" id="IPR036259">
    <property type="entry name" value="MFS_trans_sf"/>
</dbReference>
<feature type="transmembrane region" description="Helical" evidence="1">
    <location>
        <begin position="90"/>
        <end position="112"/>
    </location>
</feature>
<dbReference type="GO" id="GO:0015293">
    <property type="term" value="F:symporter activity"/>
    <property type="evidence" value="ECO:0007669"/>
    <property type="project" value="InterPro"/>
</dbReference>
<dbReference type="GO" id="GO:0008643">
    <property type="term" value="P:carbohydrate transport"/>
    <property type="evidence" value="ECO:0007669"/>
    <property type="project" value="InterPro"/>
</dbReference>
<feature type="transmembrane region" description="Helical" evidence="1">
    <location>
        <begin position="163"/>
        <end position="186"/>
    </location>
</feature>
<proteinExistence type="predicted"/>
<accession>X1B8Q0</accession>
<keyword evidence="1" id="KW-1133">Transmembrane helix</keyword>
<dbReference type="SUPFAM" id="SSF103473">
    <property type="entry name" value="MFS general substrate transporter"/>
    <property type="match status" value="1"/>
</dbReference>
<feature type="transmembrane region" description="Helical" evidence="1">
    <location>
        <begin position="124"/>
        <end position="142"/>
    </location>
</feature>
<evidence type="ECO:0000313" key="2">
    <source>
        <dbReference type="EMBL" id="GAG68371.1"/>
    </source>
</evidence>
<dbReference type="InterPro" id="IPR039672">
    <property type="entry name" value="MFS_2"/>
</dbReference>
<dbReference type="Gene3D" id="1.20.1250.20">
    <property type="entry name" value="MFS general substrate transporter like domains"/>
    <property type="match status" value="1"/>
</dbReference>
<name>X1B8Q0_9ZZZZ</name>
<keyword evidence="1" id="KW-0812">Transmembrane</keyword>
<feature type="transmembrane region" description="Helical" evidence="1">
    <location>
        <begin position="57"/>
        <end position="78"/>
    </location>
</feature>
<sequence length="194" mass="22705">MSTDTNFDPEDWKIASNKKMMSYSFGFILTLYLLLSYNAFIFYFYEVEVGLKVELVSLAIIIFTIWTIAISPFLGFLTERPFKWSKKWGFRAPWIIIAAIPALIFYLLIFIPPNIDAKSNPWTLFWYLLITSCIYGTFLIMYNQNLQGGFPNQFRGDYERRRASALAFIFPGIILFFMSILPLFIIEYGNKTSF</sequence>
<protein>
    <recommendedName>
        <fullName evidence="3">Major facilitator superfamily (MFS) profile domain-containing protein</fullName>
    </recommendedName>
</protein>
<feature type="transmembrane region" description="Helical" evidence="1">
    <location>
        <begin position="23"/>
        <end position="45"/>
    </location>
</feature>